<dbReference type="Proteomes" id="UP000474957">
    <property type="component" value="Unassembled WGS sequence"/>
</dbReference>
<dbReference type="PANTHER" id="PTHR35339">
    <property type="entry name" value="LINALOOL DEHYDRATASE_ISOMERASE DOMAIN-CONTAINING PROTEIN"/>
    <property type="match status" value="1"/>
</dbReference>
<dbReference type="EMBL" id="WIND01000001">
    <property type="protein sequence ID" value="MSU88021.1"/>
    <property type="molecule type" value="Genomic_DNA"/>
</dbReference>
<feature type="domain" description="DUF2264" evidence="1">
    <location>
        <begin position="11"/>
        <end position="351"/>
    </location>
</feature>
<dbReference type="RefSeq" id="WP_154443715.1">
    <property type="nucleotide sequence ID" value="NZ_WIND01000001.1"/>
</dbReference>
<accession>A0A6L5YUR1</accession>
<gene>
    <name evidence="3" type="ORF">GE300_00125</name>
</gene>
<evidence type="ECO:0000259" key="2">
    <source>
        <dbReference type="Pfam" id="PF20938"/>
    </source>
</evidence>
<protein>
    <submittedName>
        <fullName evidence="3">DUF2264 domain-containing protein</fullName>
    </submittedName>
</protein>
<evidence type="ECO:0000313" key="4">
    <source>
        <dbReference type="Proteomes" id="UP000474957"/>
    </source>
</evidence>
<organism evidence="3 4">
    <name type="scientific">Halovulum marinum</name>
    <dbReference type="NCBI Taxonomy" id="2662447"/>
    <lineage>
        <taxon>Bacteria</taxon>
        <taxon>Pseudomonadati</taxon>
        <taxon>Pseudomonadota</taxon>
        <taxon>Alphaproteobacteria</taxon>
        <taxon>Rhodobacterales</taxon>
        <taxon>Paracoccaceae</taxon>
        <taxon>Halovulum</taxon>
    </lineage>
</organism>
<feature type="domain" description="DUF2264" evidence="2">
    <location>
        <begin position="369"/>
        <end position="588"/>
    </location>
</feature>
<sequence length="616" mass="69619">MNPLADNPLRTRDDFARSAVQLWQPLKPYFSPGKARVDLGLPSAHFTRISAELEGFSRPLFGLAPLVAGGLPFGDWDMFREGYINGTDPEHPEYWGTFEGRDQRIVESAAIGFGLIFAREKLWDPLTDAQKENVANWLKFCQTRPTADNNWHFFHVFGSLGLEAVGVEHDLTVRRDALNRLETFHIDEGWYADGEARRFDHYIPFAMHFYGLIYSRLAKDDEARCQRFRDRARQFAQEFQHWFDAEGASLAFGRSMTYRFAQASFWAGLAFADVEALPWGQIRGLWARNMRWWGRRDYFDRDGVMPVGYAYPNLHMCEIYNSPGSPYWAMKAYLTLALPESHPFWQADEEDKVETGALMRSPVAGMLGFQAGGNRVMLSSCNEMRMPLRGGAEKYGKFAYSTAFGFSMDPDRRGFQVNPFDNMLALSRDGAEFFTRCEFAEAQIGDDFLWSEWKPDDDITVETWLIARAPWHIRAHKVTTARPLLTTEGGFAIERTDAGLARQGSRPTVAEAVTAAHASLAADLSPRRRTAKVREKVHPNSSLYFPQTHVPHLEGALEPGTTWLIGAYAASTSPADADAWLAAIPDAPTPADLEAARDGAERVRGLKFREAERRLA</sequence>
<dbReference type="InterPro" id="IPR016624">
    <property type="entry name" value="UCP014753"/>
</dbReference>
<reference evidence="3 4" key="1">
    <citation type="submission" date="2019-10" db="EMBL/GenBank/DDBJ databases">
        <title>Cognatihalovulum marinum gen. nov. sp. nov., a new member of the family Rhodobacteraceae isolated from deep seawater of the Northwest Indian Ocean.</title>
        <authorList>
            <person name="Ruan C."/>
            <person name="Wang J."/>
            <person name="Zheng X."/>
            <person name="Song L."/>
            <person name="Zhu Y."/>
            <person name="Huang Y."/>
            <person name="Lu Z."/>
            <person name="Du W."/>
            <person name="Huang L."/>
            <person name="Dai X."/>
        </authorList>
    </citation>
    <scope>NUCLEOTIDE SEQUENCE [LARGE SCALE GENOMIC DNA]</scope>
    <source>
        <strain evidence="3 4">2CG4</strain>
    </source>
</reference>
<evidence type="ECO:0000259" key="1">
    <source>
        <dbReference type="Pfam" id="PF10022"/>
    </source>
</evidence>
<dbReference type="Pfam" id="PF20938">
    <property type="entry name" value="DUF2264_C"/>
    <property type="match status" value="1"/>
</dbReference>
<dbReference type="InterPro" id="IPR049237">
    <property type="entry name" value="DUF2264_C"/>
</dbReference>
<comment type="caution">
    <text evidence="3">The sequence shown here is derived from an EMBL/GenBank/DDBJ whole genome shotgun (WGS) entry which is preliminary data.</text>
</comment>
<dbReference type="InterPro" id="IPR049349">
    <property type="entry name" value="DUF2264_N"/>
</dbReference>
<keyword evidence="4" id="KW-1185">Reference proteome</keyword>
<dbReference type="PIRSF" id="PIRSF014753">
    <property type="entry name" value="UCP014753"/>
    <property type="match status" value="1"/>
</dbReference>
<evidence type="ECO:0000313" key="3">
    <source>
        <dbReference type="EMBL" id="MSU88021.1"/>
    </source>
</evidence>
<dbReference type="PANTHER" id="PTHR35339:SF4">
    <property type="entry name" value="LINALOOL DEHYDRATASE_ISOMERASE DOMAIN-CONTAINING PROTEIN"/>
    <property type="match status" value="1"/>
</dbReference>
<dbReference type="Pfam" id="PF10022">
    <property type="entry name" value="DUF2264"/>
    <property type="match status" value="1"/>
</dbReference>
<name>A0A6L5YUR1_9RHOB</name>
<proteinExistence type="predicted"/>
<dbReference type="AlphaFoldDB" id="A0A6L5YUR1"/>